<keyword evidence="4" id="KW-0503">Monooxygenase</keyword>
<dbReference type="InterPro" id="IPR036396">
    <property type="entry name" value="Cyt_P450_sf"/>
</dbReference>
<dbReference type="GO" id="GO:0005506">
    <property type="term" value="F:iron ion binding"/>
    <property type="evidence" value="ECO:0007669"/>
    <property type="project" value="InterPro"/>
</dbReference>
<evidence type="ECO:0000256" key="1">
    <source>
        <dbReference type="ARBA" id="ARBA00001971"/>
    </source>
</evidence>
<comment type="caution">
    <text evidence="5">The sequence shown here is derived from an EMBL/GenBank/DDBJ whole genome shotgun (WGS) entry which is preliminary data.</text>
</comment>
<keyword evidence="3 4" id="KW-0349">Heme</keyword>
<dbReference type="GO" id="GO:0016705">
    <property type="term" value="F:oxidoreductase activity, acting on paired donors, with incorporation or reduction of molecular oxygen"/>
    <property type="evidence" value="ECO:0007669"/>
    <property type="project" value="InterPro"/>
</dbReference>
<feature type="binding site" description="axial binding residue" evidence="3">
    <location>
        <position position="382"/>
    </location>
    <ligand>
        <name>heme</name>
        <dbReference type="ChEBI" id="CHEBI:30413"/>
    </ligand>
    <ligandPart>
        <name>Fe</name>
        <dbReference type="ChEBI" id="CHEBI:18248"/>
    </ligandPart>
</feature>
<evidence type="ECO:0000256" key="4">
    <source>
        <dbReference type="RuleBase" id="RU000461"/>
    </source>
</evidence>
<reference evidence="5" key="1">
    <citation type="submission" date="2020-12" db="EMBL/GenBank/DDBJ databases">
        <title>Antrihabitans popcorni sp. nov. and Antrihabitans auranticaus sp. nov., isolated from a larva cave.</title>
        <authorList>
            <person name="Lee S.D."/>
            <person name="Kim I.S."/>
        </authorList>
    </citation>
    <scope>NUCLEOTIDE SEQUENCE</scope>
    <source>
        <strain evidence="5">YC3-6</strain>
    </source>
</reference>
<dbReference type="PROSITE" id="PS00086">
    <property type="entry name" value="CYTOCHROME_P450"/>
    <property type="match status" value="1"/>
</dbReference>
<dbReference type="PANTHER" id="PTHR24305">
    <property type="entry name" value="CYTOCHROME P450"/>
    <property type="match status" value="1"/>
</dbReference>
<keyword evidence="4" id="KW-0560">Oxidoreductase</keyword>
<name>A0A934NST3_9NOCA</name>
<dbReference type="PANTHER" id="PTHR24305:SF166">
    <property type="entry name" value="CYTOCHROME P450 12A4, MITOCHONDRIAL-RELATED"/>
    <property type="match status" value="1"/>
</dbReference>
<dbReference type="CDD" id="cd11053">
    <property type="entry name" value="CYP110-like"/>
    <property type="match status" value="1"/>
</dbReference>
<dbReference type="AlphaFoldDB" id="A0A934NST3"/>
<dbReference type="InterPro" id="IPR017972">
    <property type="entry name" value="Cyt_P450_CS"/>
</dbReference>
<keyword evidence="3 4" id="KW-0479">Metal-binding</keyword>
<evidence type="ECO:0000256" key="3">
    <source>
        <dbReference type="PIRSR" id="PIRSR602401-1"/>
    </source>
</evidence>
<organism evidence="5 6">
    <name type="scientific">Antrihabitans stalagmiti</name>
    <dbReference type="NCBI Taxonomy" id="2799499"/>
    <lineage>
        <taxon>Bacteria</taxon>
        <taxon>Bacillati</taxon>
        <taxon>Actinomycetota</taxon>
        <taxon>Actinomycetes</taxon>
        <taxon>Mycobacteriales</taxon>
        <taxon>Nocardiaceae</taxon>
        <taxon>Antrihabitans</taxon>
    </lineage>
</organism>
<accession>A0A934NST3</accession>
<dbReference type="InterPro" id="IPR002401">
    <property type="entry name" value="Cyt_P450_E_grp-I"/>
</dbReference>
<dbReference type="Pfam" id="PF00067">
    <property type="entry name" value="p450"/>
    <property type="match status" value="1"/>
</dbReference>
<dbReference type="InterPro" id="IPR001128">
    <property type="entry name" value="Cyt_P450"/>
</dbReference>
<sequence length="440" mass="48590">MTRSVTSPRFGAAHALAMGYDPERYFRRRANEGETFAVGLPGLGEVLFASTAAGVREIFGAPATLFSPPTPNPIAPLVGDGSLILLSGERHRRERTLLMPSFHGERMRAYADVMAHAAAEEIESWRPGADIAVRAAAQSITLHIIIRTVFGVSDPARRDEYERVITALMQSYIAPLMFVPALRREVVGLGPWARFVRLRAQFDALLSEQIAERRRTGVDGYDDVLSLLLSATYEDGTSLSDEDLRQELRTLLVAGHETTATSLAWAMYHIHHDDGVRERLVAELAADHSPADVAKLPYLNAICQETLRMHPTVSIVLRRLNGPLTIRGVQRSEGDVVGVAVPALHFDPKVFPEPDTFDPDRFLLRKPTPFEFTPFGGGHRRCVGAAFANFELAVVLATIVKGAELEMSAAERRRGQPRSVPRGIAVLPSREIVLRRLRRS</sequence>
<protein>
    <submittedName>
        <fullName evidence="5">Cytochrome P450</fullName>
    </submittedName>
</protein>
<comment type="cofactor">
    <cofactor evidence="1 3">
        <name>heme</name>
        <dbReference type="ChEBI" id="CHEBI:30413"/>
    </cofactor>
</comment>
<comment type="similarity">
    <text evidence="2 4">Belongs to the cytochrome P450 family.</text>
</comment>
<evidence type="ECO:0000313" key="5">
    <source>
        <dbReference type="EMBL" id="MBJ8340662.1"/>
    </source>
</evidence>
<dbReference type="GO" id="GO:0020037">
    <property type="term" value="F:heme binding"/>
    <property type="evidence" value="ECO:0007669"/>
    <property type="project" value="InterPro"/>
</dbReference>
<gene>
    <name evidence="5" type="ORF">JGU71_17360</name>
</gene>
<evidence type="ECO:0000313" key="6">
    <source>
        <dbReference type="Proteomes" id="UP000655868"/>
    </source>
</evidence>
<dbReference type="SUPFAM" id="SSF48264">
    <property type="entry name" value="Cytochrome P450"/>
    <property type="match status" value="1"/>
</dbReference>
<dbReference type="PRINTS" id="PR00463">
    <property type="entry name" value="EP450I"/>
</dbReference>
<dbReference type="EMBL" id="JAEMNV010000005">
    <property type="protein sequence ID" value="MBJ8340662.1"/>
    <property type="molecule type" value="Genomic_DNA"/>
</dbReference>
<keyword evidence="3 4" id="KW-0408">Iron</keyword>
<dbReference type="PRINTS" id="PR00385">
    <property type="entry name" value="P450"/>
</dbReference>
<dbReference type="GO" id="GO:0004497">
    <property type="term" value="F:monooxygenase activity"/>
    <property type="evidence" value="ECO:0007669"/>
    <property type="project" value="UniProtKB-KW"/>
</dbReference>
<dbReference type="Gene3D" id="1.10.630.10">
    <property type="entry name" value="Cytochrome P450"/>
    <property type="match status" value="1"/>
</dbReference>
<keyword evidence="6" id="KW-1185">Reference proteome</keyword>
<proteinExistence type="inferred from homology"/>
<dbReference type="Proteomes" id="UP000655868">
    <property type="component" value="Unassembled WGS sequence"/>
</dbReference>
<dbReference type="InterPro" id="IPR050121">
    <property type="entry name" value="Cytochrome_P450_monoxygenase"/>
</dbReference>
<evidence type="ECO:0000256" key="2">
    <source>
        <dbReference type="ARBA" id="ARBA00010617"/>
    </source>
</evidence>
<dbReference type="RefSeq" id="WP_199705534.1">
    <property type="nucleotide sequence ID" value="NZ_JAEMNV010000005.1"/>
</dbReference>